<evidence type="ECO:0000313" key="2">
    <source>
        <dbReference type="WBParaSite" id="SVE_0271600.1"/>
    </source>
</evidence>
<organism evidence="1 2">
    <name type="scientific">Strongyloides venezuelensis</name>
    <name type="common">Threadworm</name>
    <dbReference type="NCBI Taxonomy" id="75913"/>
    <lineage>
        <taxon>Eukaryota</taxon>
        <taxon>Metazoa</taxon>
        <taxon>Ecdysozoa</taxon>
        <taxon>Nematoda</taxon>
        <taxon>Chromadorea</taxon>
        <taxon>Rhabditida</taxon>
        <taxon>Tylenchina</taxon>
        <taxon>Panagrolaimomorpha</taxon>
        <taxon>Strongyloidoidea</taxon>
        <taxon>Strongyloididae</taxon>
        <taxon>Strongyloides</taxon>
    </lineage>
</organism>
<keyword evidence="1" id="KW-1185">Reference proteome</keyword>
<dbReference type="AlphaFoldDB" id="A0A0K0F1P1"/>
<dbReference type="WBParaSite" id="SVE_0271600.1">
    <property type="protein sequence ID" value="SVE_0271600.1"/>
    <property type="gene ID" value="SVE_0271600"/>
</dbReference>
<reference evidence="2" key="2">
    <citation type="submission" date="2015-08" db="UniProtKB">
        <authorList>
            <consortium name="WormBaseParasite"/>
        </authorList>
    </citation>
    <scope>IDENTIFICATION</scope>
</reference>
<reference evidence="1" key="1">
    <citation type="submission" date="2014-07" db="EMBL/GenBank/DDBJ databases">
        <authorList>
            <person name="Martin A.A"/>
            <person name="De Silva N."/>
        </authorList>
    </citation>
    <scope>NUCLEOTIDE SEQUENCE</scope>
</reference>
<proteinExistence type="predicted"/>
<protein>
    <submittedName>
        <fullName evidence="2">DUF4806 domain-containing protein</fullName>
    </submittedName>
</protein>
<dbReference type="Proteomes" id="UP000035680">
    <property type="component" value="Unassembled WGS sequence"/>
</dbReference>
<sequence>MIEKIKYFETLPSEENDEVHDEMSRVAYFDSLLDLIRIRLKSMYVEDDVNRVIEECRCDTINEATTKAFKKIIVKLYHDLHIEESVGRRPNKYELFIYIIEKLLLGKSRDIMTSNQLRSRITSRNSYNKHAAKSHFARPFTTYTVEEFEEYVREEVNKNEVKSFLNDEFSKKFNIEEEKIKHTFDKIFDYYKMEAGKENLRSFASNANDISKLLEDLGLNKLIMPNNPSLNEIEAKKIGIIKKDMKYFIYIKSVEFGSYTCPKEALYNLMLLTSVTKVECALSLSKLMSLFGLIYNADESKFLGPKLKYHDKSVQVYKKIIKELNL</sequence>
<evidence type="ECO:0000313" key="1">
    <source>
        <dbReference type="Proteomes" id="UP000035680"/>
    </source>
</evidence>
<accession>A0A0K0F1P1</accession>
<name>A0A0K0F1P1_STRVS</name>